<feature type="chain" id="PRO_5036475524" description="C1q domain-containing protein" evidence="4">
    <location>
        <begin position="21"/>
        <end position="190"/>
    </location>
</feature>
<dbReference type="SMART" id="SM00110">
    <property type="entry name" value="C1Q"/>
    <property type="match status" value="1"/>
</dbReference>
<dbReference type="PANTHER" id="PTHR22923:SF116">
    <property type="entry name" value="C1Q DOMAIN-CONTAINING PROTEIN"/>
    <property type="match status" value="1"/>
</dbReference>
<evidence type="ECO:0000256" key="1">
    <source>
        <dbReference type="ARBA" id="ARBA00004613"/>
    </source>
</evidence>
<dbReference type="Proteomes" id="UP000005408">
    <property type="component" value="Unassembled WGS sequence"/>
</dbReference>
<dbReference type="SUPFAM" id="SSF49842">
    <property type="entry name" value="TNF-like"/>
    <property type="match status" value="1"/>
</dbReference>
<protein>
    <recommendedName>
        <fullName evidence="5">C1q domain-containing protein</fullName>
    </recommendedName>
</protein>
<keyword evidence="7" id="KW-1185">Reference proteome</keyword>
<comment type="subcellular location">
    <subcellularLocation>
        <location evidence="1">Secreted</location>
    </subcellularLocation>
</comment>
<dbReference type="EnsemblMetazoa" id="G18426.2">
    <property type="protein sequence ID" value="G18426.2:cds"/>
    <property type="gene ID" value="G18426"/>
</dbReference>
<dbReference type="PANTHER" id="PTHR22923">
    <property type="entry name" value="CEREBELLIN-RELATED"/>
    <property type="match status" value="1"/>
</dbReference>
<reference evidence="6" key="1">
    <citation type="submission" date="2022-08" db="UniProtKB">
        <authorList>
            <consortium name="EnsemblMetazoa"/>
        </authorList>
    </citation>
    <scope>IDENTIFICATION</scope>
    <source>
        <strain evidence="6">05x7-T-G4-1.051#20</strain>
    </source>
</reference>
<sequence length="190" mass="20967">MKTIALVCLVMCLTFGMASSHYYYGKGLMSVLSKQAEALYRGLAMVTSEDGDVLASHHDHGYHGYRHRVAFTAVTSSSTTYSSGTTIPFTTVKSNYGHAYNSGNYRFTAPSNGVYVFSWSIATHTSYYGHTKLMKNGSTYHQSHCSSGYQQCGATVTIILNKHDQVWLASDSSSLYVYATYSSFSGWKLK</sequence>
<evidence type="ECO:0000313" key="6">
    <source>
        <dbReference type="EnsemblMetazoa" id="G18426.2:cds"/>
    </source>
</evidence>
<keyword evidence="3 4" id="KW-0732">Signal</keyword>
<dbReference type="InterPro" id="IPR001073">
    <property type="entry name" value="C1q_dom"/>
</dbReference>
<proteinExistence type="predicted"/>
<evidence type="ECO:0000259" key="5">
    <source>
        <dbReference type="PROSITE" id="PS50871"/>
    </source>
</evidence>
<dbReference type="PRINTS" id="PR00007">
    <property type="entry name" value="COMPLEMNTC1Q"/>
</dbReference>
<dbReference type="PROSITE" id="PS50871">
    <property type="entry name" value="C1Q"/>
    <property type="match status" value="1"/>
</dbReference>
<dbReference type="GO" id="GO:0005576">
    <property type="term" value="C:extracellular region"/>
    <property type="evidence" value="ECO:0007669"/>
    <property type="project" value="UniProtKB-SubCell"/>
</dbReference>
<dbReference type="Pfam" id="PF00386">
    <property type="entry name" value="C1q"/>
    <property type="match status" value="1"/>
</dbReference>
<dbReference type="Gene3D" id="2.60.120.40">
    <property type="match status" value="1"/>
</dbReference>
<feature type="domain" description="C1q" evidence="5">
    <location>
        <begin position="64"/>
        <end position="190"/>
    </location>
</feature>
<dbReference type="InterPro" id="IPR008983">
    <property type="entry name" value="Tumour_necrosis_fac-like_dom"/>
</dbReference>
<evidence type="ECO:0000256" key="4">
    <source>
        <dbReference type="SAM" id="SignalP"/>
    </source>
</evidence>
<name>A0A8W8JBY0_MAGGI</name>
<evidence type="ECO:0000256" key="3">
    <source>
        <dbReference type="ARBA" id="ARBA00022729"/>
    </source>
</evidence>
<accession>A0A8W8JBY0</accession>
<keyword evidence="2" id="KW-0964">Secreted</keyword>
<feature type="signal peptide" evidence="4">
    <location>
        <begin position="1"/>
        <end position="20"/>
    </location>
</feature>
<dbReference type="InterPro" id="IPR050822">
    <property type="entry name" value="Cerebellin_Synaptic_Org"/>
</dbReference>
<evidence type="ECO:0000256" key="2">
    <source>
        <dbReference type="ARBA" id="ARBA00022525"/>
    </source>
</evidence>
<dbReference type="AlphaFoldDB" id="A0A8W8JBY0"/>
<evidence type="ECO:0000313" key="7">
    <source>
        <dbReference type="Proteomes" id="UP000005408"/>
    </source>
</evidence>
<organism evidence="6 7">
    <name type="scientific">Magallana gigas</name>
    <name type="common">Pacific oyster</name>
    <name type="synonym">Crassostrea gigas</name>
    <dbReference type="NCBI Taxonomy" id="29159"/>
    <lineage>
        <taxon>Eukaryota</taxon>
        <taxon>Metazoa</taxon>
        <taxon>Spiralia</taxon>
        <taxon>Lophotrochozoa</taxon>
        <taxon>Mollusca</taxon>
        <taxon>Bivalvia</taxon>
        <taxon>Autobranchia</taxon>
        <taxon>Pteriomorphia</taxon>
        <taxon>Ostreida</taxon>
        <taxon>Ostreoidea</taxon>
        <taxon>Ostreidae</taxon>
        <taxon>Magallana</taxon>
    </lineage>
</organism>